<dbReference type="PANTHER" id="PTHR32015">
    <property type="entry name" value="FASTING INDUCED LIPASE"/>
    <property type="match status" value="1"/>
</dbReference>
<feature type="signal peptide" evidence="1">
    <location>
        <begin position="1"/>
        <end position="17"/>
    </location>
</feature>
<protein>
    <submittedName>
        <fullName evidence="2">Uncharacterized protein</fullName>
    </submittedName>
</protein>
<dbReference type="GO" id="GO:0016042">
    <property type="term" value="P:lipid catabolic process"/>
    <property type="evidence" value="ECO:0007669"/>
    <property type="project" value="InterPro"/>
</dbReference>
<dbReference type="GO" id="GO:0016298">
    <property type="term" value="F:lipase activity"/>
    <property type="evidence" value="ECO:0007669"/>
    <property type="project" value="TreeGrafter"/>
</dbReference>
<dbReference type="PANTHER" id="PTHR32015:SF4">
    <property type="entry name" value="LIPASE RELATED"/>
    <property type="match status" value="1"/>
</dbReference>
<evidence type="ECO:0000256" key="1">
    <source>
        <dbReference type="SAM" id="SignalP"/>
    </source>
</evidence>
<dbReference type="Gene3D" id="3.40.50.1820">
    <property type="entry name" value="alpha/beta hydrolase"/>
    <property type="match status" value="1"/>
</dbReference>
<proteinExistence type="predicted"/>
<evidence type="ECO:0000313" key="2">
    <source>
        <dbReference type="EMBL" id="CAD6192562.1"/>
    </source>
</evidence>
<gene>
    <name evidence="2" type="ORF">CAUJ_LOCUS8481</name>
</gene>
<dbReference type="EMBL" id="CAJGYM010000028">
    <property type="protein sequence ID" value="CAD6192562.1"/>
    <property type="molecule type" value="Genomic_DNA"/>
</dbReference>
<organism evidence="2 3">
    <name type="scientific">Caenorhabditis auriculariae</name>
    <dbReference type="NCBI Taxonomy" id="2777116"/>
    <lineage>
        <taxon>Eukaryota</taxon>
        <taxon>Metazoa</taxon>
        <taxon>Ecdysozoa</taxon>
        <taxon>Nematoda</taxon>
        <taxon>Chromadorea</taxon>
        <taxon>Rhabditida</taxon>
        <taxon>Rhabditina</taxon>
        <taxon>Rhabditomorpha</taxon>
        <taxon>Rhabditoidea</taxon>
        <taxon>Rhabditidae</taxon>
        <taxon>Peloderinae</taxon>
        <taxon>Caenorhabditis</taxon>
    </lineage>
</organism>
<name>A0A8S1HBP2_9PELO</name>
<keyword evidence="1" id="KW-0732">Signal</keyword>
<dbReference type="OrthoDB" id="5772885at2759"/>
<dbReference type="InterPro" id="IPR002918">
    <property type="entry name" value="Lipase_EstA/Esterase_EstB"/>
</dbReference>
<sequence length="278" mass="30047">MRVELLTFFLLAGLVQCRFNANFYNYLVGKFGKAIADDLTRSDLGAKGSFGGGNPNASVLPVIVVHGLAGTAGLLRTRVYNKYLSYGQPRGTVFGTTYANGDLMHSLAHGMQCDYVLKVRTLILAVHEYTKKKVNIIAFSMGSPISRKAILGGRCVDTGTNLGAPISSFVHNFVSVAGANNGAHFCTNSPFFHGICSPVNGLDCDSKFIKEINSDLHYEGKNVFSIYSTADEVVGLMNNCHQRSSMIDGAVAIERDRLMHGAVIGQTTQEQWRALSAP</sequence>
<dbReference type="Pfam" id="PF01674">
    <property type="entry name" value="Lipase_2"/>
    <property type="match status" value="1"/>
</dbReference>
<keyword evidence="3" id="KW-1185">Reference proteome</keyword>
<dbReference type="Proteomes" id="UP000835052">
    <property type="component" value="Unassembled WGS sequence"/>
</dbReference>
<evidence type="ECO:0000313" key="3">
    <source>
        <dbReference type="Proteomes" id="UP000835052"/>
    </source>
</evidence>
<dbReference type="AlphaFoldDB" id="A0A8S1HBP2"/>
<dbReference type="SUPFAM" id="SSF53474">
    <property type="entry name" value="alpha/beta-Hydrolases"/>
    <property type="match status" value="1"/>
</dbReference>
<feature type="chain" id="PRO_5035944086" evidence="1">
    <location>
        <begin position="18"/>
        <end position="278"/>
    </location>
</feature>
<accession>A0A8S1HBP2</accession>
<reference evidence="2" key="1">
    <citation type="submission" date="2020-10" db="EMBL/GenBank/DDBJ databases">
        <authorList>
            <person name="Kikuchi T."/>
        </authorList>
    </citation>
    <scope>NUCLEOTIDE SEQUENCE</scope>
    <source>
        <strain evidence="2">NKZ352</strain>
    </source>
</reference>
<dbReference type="InterPro" id="IPR029058">
    <property type="entry name" value="AB_hydrolase_fold"/>
</dbReference>
<comment type="caution">
    <text evidence="2">The sequence shown here is derived from an EMBL/GenBank/DDBJ whole genome shotgun (WGS) entry which is preliminary data.</text>
</comment>